<gene>
    <name evidence="2" type="ORF">NDES1114_LOCUS27835</name>
</gene>
<evidence type="ECO:0000313" key="2">
    <source>
        <dbReference type="EMBL" id="CAD9141308.1"/>
    </source>
</evidence>
<feature type="region of interest" description="Disordered" evidence="1">
    <location>
        <begin position="1"/>
        <end position="142"/>
    </location>
</feature>
<reference evidence="2" key="1">
    <citation type="submission" date="2021-01" db="EMBL/GenBank/DDBJ databases">
        <authorList>
            <person name="Corre E."/>
            <person name="Pelletier E."/>
            <person name="Niang G."/>
            <person name="Scheremetjew M."/>
            <person name="Finn R."/>
            <person name="Kale V."/>
            <person name="Holt S."/>
            <person name="Cochrane G."/>
            <person name="Meng A."/>
            <person name="Brown T."/>
            <person name="Cohen L."/>
        </authorList>
    </citation>
    <scope>NUCLEOTIDE SEQUENCE</scope>
    <source>
        <strain evidence="2">CCAP 1951/1</strain>
    </source>
</reference>
<feature type="compositionally biased region" description="Low complexity" evidence="1">
    <location>
        <begin position="168"/>
        <end position="177"/>
    </location>
</feature>
<feature type="compositionally biased region" description="Basic and acidic residues" evidence="1">
    <location>
        <begin position="231"/>
        <end position="244"/>
    </location>
</feature>
<sequence length="259" mass="26674">MPFFGCCKSSDVAPRGDPSPSEALRVESLRPPATSPARVRAAPLTPLGPKRAAGTVQPPARAVSRPATRMRRLKRAPTADALARTVARGVRADEAWNENESFSRPKTMASPKRPSQQSDESATVATPPPAPDVTAAPATRRISSPLVTYMPAPKPAPSLRAFAALFDASAGPAGGSPAPNPLVAPPRSSLSAASAAVAGSKSSGAASHRPSRSFEPPSEGPLARAASQHAAPRDASPEQSFHLDESDEEDDAAAASFVL</sequence>
<feature type="compositionally biased region" description="Low complexity" evidence="1">
    <location>
        <begin position="185"/>
        <end position="207"/>
    </location>
</feature>
<proteinExistence type="predicted"/>
<feature type="region of interest" description="Disordered" evidence="1">
    <location>
        <begin position="168"/>
        <end position="259"/>
    </location>
</feature>
<organism evidence="2">
    <name type="scientific">Neobodo designis</name>
    <name type="common">Flagellated protozoan</name>
    <name type="synonym">Bodo designis</name>
    <dbReference type="NCBI Taxonomy" id="312471"/>
    <lineage>
        <taxon>Eukaryota</taxon>
        <taxon>Discoba</taxon>
        <taxon>Euglenozoa</taxon>
        <taxon>Kinetoplastea</taxon>
        <taxon>Metakinetoplastina</taxon>
        <taxon>Neobodonida</taxon>
        <taxon>Neobodo</taxon>
    </lineage>
</organism>
<name>A0A7S1QK81_NEODS</name>
<evidence type="ECO:0000256" key="1">
    <source>
        <dbReference type="SAM" id="MobiDB-lite"/>
    </source>
</evidence>
<dbReference type="AlphaFoldDB" id="A0A7S1QK81"/>
<protein>
    <submittedName>
        <fullName evidence="2">Uncharacterized protein</fullName>
    </submittedName>
</protein>
<dbReference type="EMBL" id="HBGF01041542">
    <property type="protein sequence ID" value="CAD9141308.1"/>
    <property type="molecule type" value="Transcribed_RNA"/>
</dbReference>
<accession>A0A7S1QK81</accession>